<proteinExistence type="inferred from homology"/>
<evidence type="ECO:0000313" key="7">
    <source>
        <dbReference type="Proteomes" id="UP000002899"/>
    </source>
</evidence>
<reference evidence="6 7" key="3">
    <citation type="journal article" date="2016" name="Sci. Rep.">
        <title>Genome-wide diversity and gene expression profiling of Babesia microti isolates identify polymorphic genes that mediate host-pathogen interactions.</title>
        <authorList>
            <person name="Silva J.C."/>
            <person name="Cornillot E."/>
            <person name="McCracken C."/>
            <person name="Usmani-Brown S."/>
            <person name="Dwivedi A."/>
            <person name="Ifeonu O.O."/>
            <person name="Crabtree J."/>
            <person name="Gotia H.T."/>
            <person name="Virji A.Z."/>
            <person name="Reynes C."/>
            <person name="Colinge J."/>
            <person name="Kumar V."/>
            <person name="Lawres L."/>
            <person name="Pazzi J.E."/>
            <person name="Pablo J.V."/>
            <person name="Hung C."/>
            <person name="Brancato J."/>
            <person name="Kumari P."/>
            <person name="Orvis J."/>
            <person name="Tretina K."/>
            <person name="Chibucos M."/>
            <person name="Ott S."/>
            <person name="Sadzewicz L."/>
            <person name="Sengamalay N."/>
            <person name="Shetty A.C."/>
            <person name="Su Q."/>
            <person name="Tallon L."/>
            <person name="Fraser C.M."/>
            <person name="Frutos R."/>
            <person name="Molina D.M."/>
            <person name="Krause P.J."/>
            <person name="Ben Mamoun C."/>
        </authorList>
    </citation>
    <scope>NUCLEOTIDE SEQUENCE [LARGE SCALE GENOMIC DNA]</scope>
    <source>
        <strain evidence="6 7">RI</strain>
    </source>
</reference>
<comment type="subcellular location">
    <subcellularLocation>
        <location evidence="4">Cytoplasm</location>
    </subcellularLocation>
    <subcellularLocation>
        <location evidence="4">Cytoplasm</location>
        <location evidence="4">P-body</location>
    </subcellularLocation>
</comment>
<organism evidence="6 7">
    <name type="scientific">Babesia microti (strain RI)</name>
    <dbReference type="NCBI Taxonomy" id="1133968"/>
    <lineage>
        <taxon>Eukaryota</taxon>
        <taxon>Sar</taxon>
        <taxon>Alveolata</taxon>
        <taxon>Apicomplexa</taxon>
        <taxon>Aconoidasida</taxon>
        <taxon>Piroplasmida</taxon>
        <taxon>Babesiidae</taxon>
        <taxon>Babesia</taxon>
    </lineage>
</organism>
<keyword evidence="2 4" id="KW-0694">RNA-binding</keyword>
<dbReference type="EMBL" id="LN871598">
    <property type="protein sequence ID" value="SJK86269.1"/>
    <property type="molecule type" value="Genomic_DNA"/>
</dbReference>
<dbReference type="InterPro" id="IPR010920">
    <property type="entry name" value="LSM_dom_sf"/>
</dbReference>
<keyword evidence="1 4" id="KW-0963">Cytoplasm</keyword>
<dbReference type="SUPFAM" id="SSF50182">
    <property type="entry name" value="Sm-like ribonucleoproteins"/>
    <property type="match status" value="1"/>
</dbReference>
<comment type="subunit">
    <text evidence="4">LSm subunits form a heteromer with a donut shape.</text>
</comment>
<dbReference type="GO" id="GO:0006397">
    <property type="term" value="P:mRNA processing"/>
    <property type="evidence" value="ECO:0007669"/>
    <property type="project" value="UniProtKB-UniRule"/>
</dbReference>
<dbReference type="Proteomes" id="UP000002899">
    <property type="component" value="Chromosome III"/>
</dbReference>
<dbReference type="GO" id="GO:1990726">
    <property type="term" value="C:Lsm1-7-Pat1 complex"/>
    <property type="evidence" value="ECO:0007669"/>
    <property type="project" value="TreeGrafter"/>
</dbReference>
<evidence type="ECO:0000256" key="3">
    <source>
        <dbReference type="ARBA" id="ARBA00023274"/>
    </source>
</evidence>
<comment type="function">
    <text evidence="4">Probably involved with other LSm subunits in the general process of degradation of mRNAs.</text>
</comment>
<dbReference type="GO" id="GO:1990904">
    <property type="term" value="C:ribonucleoprotein complex"/>
    <property type="evidence" value="ECO:0007669"/>
    <property type="project" value="UniProtKB-KW"/>
</dbReference>
<protein>
    <recommendedName>
        <fullName evidence="4">U6 snRNA-associated Sm-like protein LSm1</fullName>
    </recommendedName>
</protein>
<dbReference type="GO" id="GO:0000932">
    <property type="term" value="C:P-body"/>
    <property type="evidence" value="ECO:0007669"/>
    <property type="project" value="UniProtKB-SubCell"/>
</dbReference>
<evidence type="ECO:0000313" key="6">
    <source>
        <dbReference type="EMBL" id="SJK86269.1"/>
    </source>
</evidence>
<dbReference type="PANTHER" id="PTHR15588:SF8">
    <property type="entry name" value="U6 SNRNA-ASSOCIATED SM-LIKE PROTEIN LSM1"/>
    <property type="match status" value="1"/>
</dbReference>
<dbReference type="VEuPathDB" id="PiroplasmaDB:BMR1_03g00702"/>
<dbReference type="Gene3D" id="2.30.30.100">
    <property type="match status" value="1"/>
</dbReference>
<dbReference type="InterPro" id="IPR034104">
    <property type="entry name" value="Lsm1"/>
</dbReference>
<name>A0A1R4AB80_BABMR</name>
<dbReference type="GO" id="GO:0003729">
    <property type="term" value="F:mRNA binding"/>
    <property type="evidence" value="ECO:0007669"/>
    <property type="project" value="TreeGrafter"/>
</dbReference>
<feature type="domain" description="Sm" evidence="5">
    <location>
        <begin position="35"/>
        <end position="105"/>
    </location>
</feature>
<dbReference type="OrthoDB" id="422364at2759"/>
<dbReference type="SMART" id="SM00651">
    <property type="entry name" value="Sm"/>
    <property type="match status" value="1"/>
</dbReference>
<reference evidence="6 7" key="2">
    <citation type="journal article" date="2013" name="PLoS ONE">
        <title>Whole genome mapping and re-organization of the nuclear and mitochondrial genomes of Babesia microti isolates.</title>
        <authorList>
            <person name="Cornillot E."/>
            <person name="Dassouli A."/>
            <person name="Garg A."/>
            <person name="Pachikara N."/>
            <person name="Randazzo S."/>
            <person name="Depoix D."/>
            <person name="Carcy B."/>
            <person name="Delbecq S."/>
            <person name="Frutos R."/>
            <person name="Silva J.C."/>
            <person name="Sutton R."/>
            <person name="Krause P.J."/>
            <person name="Mamoun C.B."/>
        </authorList>
    </citation>
    <scope>NUCLEOTIDE SEQUENCE [LARGE SCALE GENOMIC DNA]</scope>
    <source>
        <strain evidence="6 7">RI</strain>
    </source>
</reference>
<keyword evidence="7" id="KW-1185">Reference proteome</keyword>
<keyword evidence="4" id="KW-0507">mRNA processing</keyword>
<evidence type="ECO:0000256" key="1">
    <source>
        <dbReference type="ARBA" id="ARBA00022490"/>
    </source>
</evidence>
<sequence>MILFSQLIWYSDVVVLYIGMEVLPVEEGAIPNWICSLEEELGSLIWVSLRDDTFYVGIFKTFDQYGNVVLSDAVQKIVVPEKRIFSDLYNGHLIIRGESIAYFCAIDTARYVEQFCYNPTSSSLADKAIINFVPLEEALKCMELNRIGIETIEGMEM</sequence>
<gene>
    <name evidence="4" type="primary">LSM1</name>
    <name evidence="6" type="ORF">BMR1_03g00702</name>
</gene>
<comment type="similarity">
    <text evidence="4">Belongs to the snRNP Sm proteins family.</text>
</comment>
<evidence type="ECO:0000259" key="5">
    <source>
        <dbReference type="SMART" id="SM00651"/>
    </source>
</evidence>
<dbReference type="InterPro" id="IPR044642">
    <property type="entry name" value="PTHR15588"/>
</dbReference>
<dbReference type="AlphaFoldDB" id="A0A1R4AB80"/>
<dbReference type="GO" id="GO:0000290">
    <property type="term" value="P:deadenylation-dependent decapping of nuclear-transcribed mRNA"/>
    <property type="evidence" value="ECO:0007669"/>
    <property type="project" value="TreeGrafter"/>
</dbReference>
<dbReference type="PANTHER" id="PTHR15588">
    <property type="entry name" value="LSM1"/>
    <property type="match status" value="1"/>
</dbReference>
<keyword evidence="3 4" id="KW-0687">Ribonucleoprotein</keyword>
<accession>A0A1R4AB80</accession>
<dbReference type="InterPro" id="IPR001163">
    <property type="entry name" value="Sm_dom_euk/arc"/>
</dbReference>
<dbReference type="Pfam" id="PF01423">
    <property type="entry name" value="LSM"/>
    <property type="match status" value="1"/>
</dbReference>
<evidence type="ECO:0000256" key="4">
    <source>
        <dbReference type="RuleBase" id="RU365047"/>
    </source>
</evidence>
<evidence type="ECO:0000256" key="2">
    <source>
        <dbReference type="ARBA" id="ARBA00022884"/>
    </source>
</evidence>
<dbReference type="CDD" id="cd01728">
    <property type="entry name" value="LSm1"/>
    <property type="match status" value="1"/>
</dbReference>
<reference evidence="6 7" key="1">
    <citation type="journal article" date="2012" name="Nucleic Acids Res.">
        <title>Sequencing of the smallest Apicomplexan genome from the human pathogen Babesia microti.</title>
        <authorList>
            <person name="Cornillot E."/>
            <person name="Hadj-Kaddour K."/>
            <person name="Dassouli A."/>
            <person name="Noel B."/>
            <person name="Ranwez V."/>
            <person name="Vacherie B."/>
            <person name="Augagneur Y."/>
            <person name="Bres V."/>
            <person name="Duclos A."/>
            <person name="Randazzo S."/>
            <person name="Carcy B."/>
            <person name="Debierre-Grockiego F."/>
            <person name="Delbecq S."/>
            <person name="Moubri-Menage K."/>
            <person name="Shams-Eldin H."/>
            <person name="Usmani-Brown S."/>
            <person name="Bringaud F."/>
            <person name="Wincker P."/>
            <person name="Vivares C.P."/>
            <person name="Schwarz R.T."/>
            <person name="Schetters T.P."/>
            <person name="Krause P.J."/>
            <person name="Gorenflot A."/>
            <person name="Berry V."/>
            <person name="Barbe V."/>
            <person name="Ben Mamoun C."/>
        </authorList>
    </citation>
    <scope>NUCLEOTIDE SEQUENCE [LARGE SCALE GENOMIC DNA]</scope>
    <source>
        <strain evidence="6 7">RI</strain>
    </source>
</reference>